<dbReference type="EMBL" id="JBBMFA010000092">
    <property type="protein sequence ID" value="MEQ2520531.1"/>
    <property type="molecule type" value="Genomic_DNA"/>
</dbReference>
<keyword evidence="1" id="KW-1133">Transmembrane helix</keyword>
<gene>
    <name evidence="2" type="ORF">WMO24_08825</name>
</gene>
<sequence length="384" mass="44252">MNIVKKLQQYPIVFLFLAFLMGFAILDEFWPKREYSELENRKLEQRPSFSIESVLAKDPTQTWMSKYDTYTKDQIAFRDSWIDLKSRMETLFLKTENNGVWLGKEHYLFAKFVSLGESTRFYQNMDAIQKLCERHPNMVDVMIVPSASLILEEKLPFDVPVIDEDAYLDELSARLTGLATIYDERATLRSHKDEYIYYRTDHHWTDTGAYYAYSDYVSGQGLTPVSHDSVPLVTVDDFYGTNYSKARTYNALPDVITYPDFDNVLTVHNYDPAGNETTQEGPLYDTSAFDTRDKYKAFLRGNNGFSTIEGDGEGSILVVKDSYANSFIPYLTQNYKNIGIVDFRANNEKIDTILERGGYDRILILYSFQGFASDMYLAGRIAIA</sequence>
<keyword evidence="3" id="KW-1185">Reference proteome</keyword>
<dbReference type="Pfam" id="PF14286">
    <property type="entry name" value="DHHW"/>
    <property type="match status" value="1"/>
</dbReference>
<evidence type="ECO:0000313" key="3">
    <source>
        <dbReference type="Proteomes" id="UP001477672"/>
    </source>
</evidence>
<proteinExistence type="predicted"/>
<organism evidence="2 3">
    <name type="scientific">Ruthenibacterium intestinale</name>
    <dbReference type="NCBI Taxonomy" id="3133163"/>
    <lineage>
        <taxon>Bacteria</taxon>
        <taxon>Bacillati</taxon>
        <taxon>Bacillota</taxon>
        <taxon>Clostridia</taxon>
        <taxon>Eubacteriales</taxon>
        <taxon>Oscillospiraceae</taxon>
        <taxon>Ruthenibacterium</taxon>
    </lineage>
</organism>
<dbReference type="Proteomes" id="UP001477672">
    <property type="component" value="Unassembled WGS sequence"/>
</dbReference>
<accession>A0ABV1GFK6</accession>
<keyword evidence="1" id="KW-0472">Membrane</keyword>
<reference evidence="2 3" key="1">
    <citation type="submission" date="2024-03" db="EMBL/GenBank/DDBJ databases">
        <title>Human intestinal bacterial collection.</title>
        <authorList>
            <person name="Pauvert C."/>
            <person name="Hitch T.C.A."/>
            <person name="Clavel T."/>
        </authorList>
    </citation>
    <scope>NUCLEOTIDE SEQUENCE [LARGE SCALE GENOMIC DNA]</scope>
    <source>
        <strain evidence="2 3">CLA-JM-H11</strain>
    </source>
</reference>
<evidence type="ECO:0000256" key="1">
    <source>
        <dbReference type="SAM" id="Phobius"/>
    </source>
</evidence>
<protein>
    <submittedName>
        <fullName evidence="2">DHHW family protein</fullName>
    </submittedName>
</protein>
<keyword evidence="1" id="KW-0812">Transmembrane</keyword>
<evidence type="ECO:0000313" key="2">
    <source>
        <dbReference type="EMBL" id="MEQ2520531.1"/>
    </source>
</evidence>
<comment type="caution">
    <text evidence="2">The sequence shown here is derived from an EMBL/GenBank/DDBJ whole genome shotgun (WGS) entry which is preliminary data.</text>
</comment>
<name>A0ABV1GFK6_9FIRM</name>
<dbReference type="RefSeq" id="WP_349216041.1">
    <property type="nucleotide sequence ID" value="NZ_JBBMFA010000092.1"/>
</dbReference>
<feature type="transmembrane region" description="Helical" evidence="1">
    <location>
        <begin position="12"/>
        <end position="30"/>
    </location>
</feature>
<dbReference type="InterPro" id="IPR025945">
    <property type="entry name" value="DHHW"/>
</dbReference>